<feature type="compositionally biased region" description="Basic and acidic residues" evidence="1">
    <location>
        <begin position="235"/>
        <end position="252"/>
    </location>
</feature>
<dbReference type="GeneID" id="77724886"/>
<keyword evidence="3" id="KW-1185">Reference proteome</keyword>
<feature type="compositionally biased region" description="Basic and acidic residues" evidence="1">
    <location>
        <begin position="259"/>
        <end position="270"/>
    </location>
</feature>
<proteinExistence type="predicted"/>
<name>A0AA38LRE2_9TREE</name>
<feature type="compositionally biased region" description="Low complexity" evidence="1">
    <location>
        <begin position="24"/>
        <end position="36"/>
    </location>
</feature>
<sequence length="270" mass="31102">MSWKRSGTLVSGPPTLSGHRNGDAGSSAGPSSGSSARLVDRLRPNNGGMNVFQRERQVVARYGDAYADGGGGEKRTEWDVLKENHCFIRDDETAGDVSWEERLARAYESKLFKEFALHYKSKRLALRWRTAPEVVEGIGEDTCGSLRCRHHRPAASREDCSDDESDERDRSRDGRKRRRKERPPPSLRAFELPFAYEEAGERREALVKVRLCGRCEGKLRYKPQPEGVEGDSEEDVGRRDRRRDREKEDRRAQSRSRSPRRESRDRRRER</sequence>
<dbReference type="Pfam" id="PF09725">
    <property type="entry name" value="Fra10Ac1"/>
    <property type="match status" value="1"/>
</dbReference>
<gene>
    <name evidence="2" type="ORF">MKK02DRAFT_16774</name>
</gene>
<protein>
    <submittedName>
        <fullName evidence="2">Folate-sensitive fragile site protein Fra10Ac1-domain-containing protein</fullName>
    </submittedName>
</protein>
<organism evidence="2 3">
    <name type="scientific">Dioszegia hungarica</name>
    <dbReference type="NCBI Taxonomy" id="4972"/>
    <lineage>
        <taxon>Eukaryota</taxon>
        <taxon>Fungi</taxon>
        <taxon>Dikarya</taxon>
        <taxon>Basidiomycota</taxon>
        <taxon>Agaricomycotina</taxon>
        <taxon>Tremellomycetes</taxon>
        <taxon>Tremellales</taxon>
        <taxon>Bulleribasidiaceae</taxon>
        <taxon>Dioszegia</taxon>
    </lineage>
</organism>
<dbReference type="AlphaFoldDB" id="A0AA38LRE2"/>
<accession>A0AA38LRE2</accession>
<dbReference type="EMBL" id="JAKWFO010000007">
    <property type="protein sequence ID" value="KAI9634452.1"/>
    <property type="molecule type" value="Genomic_DNA"/>
</dbReference>
<evidence type="ECO:0000313" key="3">
    <source>
        <dbReference type="Proteomes" id="UP001164286"/>
    </source>
</evidence>
<reference evidence="2" key="1">
    <citation type="journal article" date="2022" name="G3 (Bethesda)">
        <title>High quality genome of the basidiomycete yeast Dioszegia hungarica PDD-24b-2 isolated from cloud water.</title>
        <authorList>
            <person name="Jarrige D."/>
            <person name="Haridas S."/>
            <person name="Bleykasten-Grosshans C."/>
            <person name="Joly M."/>
            <person name="Nadalig T."/>
            <person name="Sancelme M."/>
            <person name="Vuilleumier S."/>
            <person name="Grigoriev I.V."/>
            <person name="Amato P."/>
            <person name="Bringel F."/>
        </authorList>
    </citation>
    <scope>NUCLEOTIDE SEQUENCE</scope>
    <source>
        <strain evidence="2">PDD-24b-2</strain>
    </source>
</reference>
<feature type="region of interest" description="Disordered" evidence="1">
    <location>
        <begin position="220"/>
        <end position="270"/>
    </location>
</feature>
<comment type="caution">
    <text evidence="2">The sequence shown here is derived from an EMBL/GenBank/DDBJ whole genome shotgun (WGS) entry which is preliminary data.</text>
</comment>
<evidence type="ECO:0000313" key="2">
    <source>
        <dbReference type="EMBL" id="KAI9634452.1"/>
    </source>
</evidence>
<feature type="region of interest" description="Disordered" evidence="1">
    <location>
        <begin position="1"/>
        <end position="46"/>
    </location>
</feature>
<dbReference type="Proteomes" id="UP001164286">
    <property type="component" value="Unassembled WGS sequence"/>
</dbReference>
<feature type="region of interest" description="Disordered" evidence="1">
    <location>
        <begin position="151"/>
        <end position="194"/>
    </location>
</feature>
<dbReference type="RefSeq" id="XP_052944229.1">
    <property type="nucleotide sequence ID" value="XM_053085685.1"/>
</dbReference>
<evidence type="ECO:0000256" key="1">
    <source>
        <dbReference type="SAM" id="MobiDB-lite"/>
    </source>
</evidence>
<dbReference type="InterPro" id="IPR019129">
    <property type="entry name" value="Folate-sensitive_fs_Fra10Ac1"/>
</dbReference>